<dbReference type="EMBL" id="PFAQ01000004">
    <property type="protein sequence ID" value="PIT95354.1"/>
    <property type="molecule type" value="Genomic_DNA"/>
</dbReference>
<evidence type="ECO:0000313" key="2">
    <source>
        <dbReference type="Proteomes" id="UP000228900"/>
    </source>
</evidence>
<protein>
    <submittedName>
        <fullName evidence="1">Uncharacterized protein</fullName>
    </submittedName>
</protein>
<name>A0A2M6WRH0_9BACT</name>
<accession>A0A2M6WRH0</accession>
<sequence length="80" mass="9704">MIYKNIKQEVDYIIWLKDRIKKLRFGINNKVKTDSSIDFEMLARKLKSYEQEYTSLIDDLYSLLRGYDVSRKTDNFRQSN</sequence>
<dbReference type="Proteomes" id="UP000228900">
    <property type="component" value="Unassembled WGS sequence"/>
</dbReference>
<evidence type="ECO:0000313" key="1">
    <source>
        <dbReference type="EMBL" id="PIT95354.1"/>
    </source>
</evidence>
<dbReference type="AlphaFoldDB" id="A0A2M6WRH0"/>
<proteinExistence type="predicted"/>
<organism evidence="1 2">
    <name type="scientific">Candidatus Falkowbacteria bacterium CG10_big_fil_rev_8_21_14_0_10_39_9</name>
    <dbReference type="NCBI Taxonomy" id="1974566"/>
    <lineage>
        <taxon>Bacteria</taxon>
        <taxon>Candidatus Falkowiibacteriota</taxon>
    </lineage>
</organism>
<reference evidence="2" key="1">
    <citation type="submission" date="2017-09" db="EMBL/GenBank/DDBJ databases">
        <title>Depth-based differentiation of microbial function through sediment-hosted aquifers and enrichment of novel symbionts in the deep terrestrial subsurface.</title>
        <authorList>
            <person name="Probst A.J."/>
            <person name="Ladd B."/>
            <person name="Jarett J.K."/>
            <person name="Geller-Mcgrath D.E."/>
            <person name="Sieber C.M.K."/>
            <person name="Emerson J.B."/>
            <person name="Anantharaman K."/>
            <person name="Thomas B.C."/>
            <person name="Malmstrom R."/>
            <person name="Stieglmeier M."/>
            <person name="Klingl A."/>
            <person name="Woyke T."/>
            <person name="Ryan C.M."/>
            <person name="Banfield J.F."/>
        </authorList>
    </citation>
    <scope>NUCLEOTIDE SEQUENCE [LARGE SCALE GENOMIC DNA]</scope>
</reference>
<comment type="caution">
    <text evidence="1">The sequence shown here is derived from an EMBL/GenBank/DDBJ whole genome shotgun (WGS) entry which is preliminary data.</text>
</comment>
<gene>
    <name evidence="1" type="ORF">COT98_00205</name>
</gene>